<dbReference type="GO" id="GO:0003700">
    <property type="term" value="F:DNA-binding transcription factor activity"/>
    <property type="evidence" value="ECO:0007669"/>
    <property type="project" value="InterPro"/>
</dbReference>
<dbReference type="InterPro" id="IPR015421">
    <property type="entry name" value="PyrdxlP-dep_Trfase_major"/>
</dbReference>
<dbReference type="SUPFAM" id="SSF46785">
    <property type="entry name" value="Winged helix' DNA-binding domain"/>
    <property type="match status" value="1"/>
</dbReference>
<protein>
    <submittedName>
        <fullName evidence="7">PLP-dependent aminotransferase family protein</fullName>
    </submittedName>
</protein>
<dbReference type="CDD" id="cd00609">
    <property type="entry name" value="AAT_like"/>
    <property type="match status" value="1"/>
</dbReference>
<dbReference type="PROSITE" id="PS50949">
    <property type="entry name" value="HTH_GNTR"/>
    <property type="match status" value="1"/>
</dbReference>
<evidence type="ECO:0000256" key="4">
    <source>
        <dbReference type="ARBA" id="ARBA00023125"/>
    </source>
</evidence>
<evidence type="ECO:0000256" key="3">
    <source>
        <dbReference type="ARBA" id="ARBA00023015"/>
    </source>
</evidence>
<dbReference type="InterPro" id="IPR000524">
    <property type="entry name" value="Tscrpt_reg_HTH_GntR"/>
</dbReference>
<dbReference type="InterPro" id="IPR004839">
    <property type="entry name" value="Aminotransferase_I/II_large"/>
</dbReference>
<dbReference type="GO" id="GO:0030170">
    <property type="term" value="F:pyridoxal phosphate binding"/>
    <property type="evidence" value="ECO:0007669"/>
    <property type="project" value="InterPro"/>
</dbReference>
<gene>
    <name evidence="7" type="ORF">KK488_19425</name>
</gene>
<dbReference type="PANTHER" id="PTHR46577:SF1">
    <property type="entry name" value="HTH-TYPE TRANSCRIPTIONAL REGULATORY PROTEIN GABR"/>
    <property type="match status" value="1"/>
</dbReference>
<keyword evidence="7" id="KW-0808">Transferase</keyword>
<keyword evidence="8" id="KW-1185">Reference proteome</keyword>
<dbReference type="Proteomes" id="UP001138757">
    <property type="component" value="Unassembled WGS sequence"/>
</dbReference>
<proteinExistence type="inferred from homology"/>
<evidence type="ECO:0000256" key="1">
    <source>
        <dbReference type="ARBA" id="ARBA00005384"/>
    </source>
</evidence>
<keyword evidence="2" id="KW-0663">Pyridoxal phosphate</keyword>
<organism evidence="7 8">
    <name type="scientific">Sphingobium nicotianae</name>
    <dbReference type="NCBI Taxonomy" id="2782607"/>
    <lineage>
        <taxon>Bacteria</taxon>
        <taxon>Pseudomonadati</taxon>
        <taxon>Pseudomonadota</taxon>
        <taxon>Alphaproteobacteria</taxon>
        <taxon>Sphingomonadales</taxon>
        <taxon>Sphingomonadaceae</taxon>
        <taxon>Sphingobium</taxon>
    </lineage>
</organism>
<name>A0A9X1DFP2_9SPHN</name>
<keyword evidence="3" id="KW-0805">Transcription regulation</keyword>
<evidence type="ECO:0000256" key="5">
    <source>
        <dbReference type="ARBA" id="ARBA00023163"/>
    </source>
</evidence>
<dbReference type="Gene3D" id="3.40.640.10">
    <property type="entry name" value="Type I PLP-dependent aspartate aminotransferase-like (Major domain)"/>
    <property type="match status" value="1"/>
</dbReference>
<dbReference type="GO" id="GO:0008483">
    <property type="term" value="F:transaminase activity"/>
    <property type="evidence" value="ECO:0007669"/>
    <property type="project" value="UniProtKB-KW"/>
</dbReference>
<dbReference type="GO" id="GO:0003677">
    <property type="term" value="F:DNA binding"/>
    <property type="evidence" value="ECO:0007669"/>
    <property type="project" value="UniProtKB-KW"/>
</dbReference>
<reference evidence="7" key="1">
    <citation type="submission" date="2021-05" db="EMBL/GenBank/DDBJ databases">
        <title>Genome of Sphingobium sp. strain.</title>
        <authorList>
            <person name="Fan R."/>
        </authorList>
    </citation>
    <scope>NUCLEOTIDE SEQUENCE</scope>
    <source>
        <strain evidence="7">H33</strain>
    </source>
</reference>
<dbReference type="PANTHER" id="PTHR46577">
    <property type="entry name" value="HTH-TYPE TRANSCRIPTIONAL REGULATORY PROTEIN GABR"/>
    <property type="match status" value="1"/>
</dbReference>
<comment type="caution">
    <text evidence="7">The sequence shown here is derived from an EMBL/GenBank/DDBJ whole genome shotgun (WGS) entry which is preliminary data.</text>
</comment>
<sequence length="451" mass="47902">MQNWLSLIRLDAGPRYAAIADAIAGAIRSGALRPGERLPTHRELAGRLGVDLTTVTRAYGLVRDAGLVEGAGKLGTFVRNDVALPKFGETASEAGMNVPPQPSFNLLPEAIRSGMAALLRSGRHSPILQYQPSIGNISDRARGAAMLTARGIPTRPEQIAITAGSQHALHGVVAALLKPRDRICCAPFIYPGMIALAKRYRLQLVAVPSDEEGMLPDALDAALRAGARTIYLTPTIDNPTTATMGQARRGEIVAVARQHDAIILEDDAYGPLLAEPHPPCAALAPECCWHIAGTSKLISPVIRIAYVRAPSAREAAMLATDISETAVMAPPLNAALVSLWHRSGQFAELVSGVRAESIARQRIVASQLASQPYRAHREGYHFWLDLRGRTDADALVARVAALGLSAVPGRVFDVSGSARSSHMRVSVGGAIDYHGLERALSVLAEALASRA</sequence>
<evidence type="ECO:0000256" key="2">
    <source>
        <dbReference type="ARBA" id="ARBA00022898"/>
    </source>
</evidence>
<dbReference type="Pfam" id="PF00392">
    <property type="entry name" value="GntR"/>
    <property type="match status" value="1"/>
</dbReference>
<dbReference type="SUPFAM" id="SSF53383">
    <property type="entry name" value="PLP-dependent transferases"/>
    <property type="match status" value="1"/>
</dbReference>
<dbReference type="AlphaFoldDB" id="A0A9X1DFP2"/>
<dbReference type="InterPro" id="IPR036388">
    <property type="entry name" value="WH-like_DNA-bd_sf"/>
</dbReference>
<dbReference type="InterPro" id="IPR051446">
    <property type="entry name" value="HTH_trans_reg/aminotransferase"/>
</dbReference>
<evidence type="ECO:0000313" key="8">
    <source>
        <dbReference type="Proteomes" id="UP001138757"/>
    </source>
</evidence>
<accession>A0A9X1DFP2</accession>
<keyword evidence="5" id="KW-0804">Transcription</keyword>
<comment type="similarity">
    <text evidence="1">In the C-terminal section; belongs to the class-I pyridoxal-phosphate-dependent aminotransferase family.</text>
</comment>
<evidence type="ECO:0000259" key="6">
    <source>
        <dbReference type="PROSITE" id="PS50949"/>
    </source>
</evidence>
<keyword evidence="4" id="KW-0238">DNA-binding</keyword>
<dbReference type="Pfam" id="PF00155">
    <property type="entry name" value="Aminotran_1_2"/>
    <property type="match status" value="1"/>
</dbReference>
<dbReference type="InterPro" id="IPR036390">
    <property type="entry name" value="WH_DNA-bd_sf"/>
</dbReference>
<dbReference type="CDD" id="cd07377">
    <property type="entry name" value="WHTH_GntR"/>
    <property type="match status" value="1"/>
</dbReference>
<keyword evidence="7" id="KW-0032">Aminotransferase</keyword>
<dbReference type="InterPro" id="IPR015422">
    <property type="entry name" value="PyrdxlP-dep_Trfase_small"/>
</dbReference>
<dbReference type="InterPro" id="IPR015424">
    <property type="entry name" value="PyrdxlP-dep_Trfase"/>
</dbReference>
<evidence type="ECO:0000313" key="7">
    <source>
        <dbReference type="EMBL" id="MBT2189125.1"/>
    </source>
</evidence>
<dbReference type="Gene3D" id="3.90.1150.10">
    <property type="entry name" value="Aspartate Aminotransferase, domain 1"/>
    <property type="match status" value="1"/>
</dbReference>
<dbReference type="SMART" id="SM00345">
    <property type="entry name" value="HTH_GNTR"/>
    <property type="match status" value="1"/>
</dbReference>
<dbReference type="RefSeq" id="WP_214625383.1">
    <property type="nucleotide sequence ID" value="NZ_JAHGAW010000015.1"/>
</dbReference>
<feature type="domain" description="HTH gntR-type" evidence="6">
    <location>
        <begin position="13"/>
        <end position="81"/>
    </location>
</feature>
<dbReference type="EMBL" id="JAHGAW010000015">
    <property type="protein sequence ID" value="MBT2189125.1"/>
    <property type="molecule type" value="Genomic_DNA"/>
</dbReference>
<dbReference type="Gene3D" id="1.10.10.10">
    <property type="entry name" value="Winged helix-like DNA-binding domain superfamily/Winged helix DNA-binding domain"/>
    <property type="match status" value="1"/>
</dbReference>